<evidence type="ECO:0000313" key="4">
    <source>
        <dbReference type="Proteomes" id="UP000001640"/>
    </source>
</evidence>
<dbReference type="Proteomes" id="UP000001640">
    <property type="component" value="Chromosome 6"/>
</dbReference>
<dbReference type="RefSeq" id="XP_003677137.1">
    <property type="nucleotide sequence ID" value="XM_003677089.1"/>
</dbReference>
<keyword evidence="4" id="KW-1185">Reference proteome</keyword>
<dbReference type="InterPro" id="IPR050730">
    <property type="entry name" value="UBX_domain-protein"/>
</dbReference>
<organism evidence="3 4">
    <name type="scientific">Naumovozyma castellii</name>
    <name type="common">Yeast</name>
    <name type="synonym">Saccharomyces castellii</name>
    <dbReference type="NCBI Taxonomy" id="27288"/>
    <lineage>
        <taxon>Eukaryota</taxon>
        <taxon>Fungi</taxon>
        <taxon>Dikarya</taxon>
        <taxon>Ascomycota</taxon>
        <taxon>Saccharomycotina</taxon>
        <taxon>Saccharomycetes</taxon>
        <taxon>Saccharomycetales</taxon>
        <taxon>Saccharomycetaceae</taxon>
        <taxon>Naumovozyma</taxon>
    </lineage>
</organism>
<dbReference type="GO" id="GO:0043130">
    <property type="term" value="F:ubiquitin binding"/>
    <property type="evidence" value="ECO:0007669"/>
    <property type="project" value="EnsemblFungi"/>
</dbReference>
<dbReference type="Gene3D" id="3.40.30.10">
    <property type="entry name" value="Glutaredoxin"/>
    <property type="match status" value="1"/>
</dbReference>
<dbReference type="Gene3D" id="3.10.20.90">
    <property type="entry name" value="Phosphatidylinositol 3-kinase Catalytic Subunit, Chain A, domain 1"/>
    <property type="match status" value="1"/>
</dbReference>
<feature type="compositionally biased region" description="Acidic residues" evidence="1">
    <location>
        <begin position="371"/>
        <end position="383"/>
    </location>
</feature>
<dbReference type="PROSITE" id="PS50033">
    <property type="entry name" value="UBX"/>
    <property type="match status" value="1"/>
</dbReference>
<proteinExistence type="predicted"/>
<dbReference type="InParanoid" id="G0VH11"/>
<dbReference type="AlphaFoldDB" id="G0VH11"/>
<dbReference type="STRING" id="1064592.G0VH11"/>
<dbReference type="InterPro" id="IPR036249">
    <property type="entry name" value="Thioredoxin-like_sf"/>
</dbReference>
<dbReference type="EMBL" id="HE576757">
    <property type="protein sequence ID" value="CCC70783.1"/>
    <property type="molecule type" value="Genomic_DNA"/>
</dbReference>
<dbReference type="SMART" id="SM00166">
    <property type="entry name" value="UBX"/>
    <property type="match status" value="1"/>
</dbReference>
<dbReference type="Pfam" id="PF00789">
    <property type="entry name" value="UBX"/>
    <property type="match status" value="1"/>
</dbReference>
<dbReference type="InterPro" id="IPR001012">
    <property type="entry name" value="UBX_dom"/>
</dbReference>
<dbReference type="InterPro" id="IPR029071">
    <property type="entry name" value="Ubiquitin-like_domsf"/>
</dbReference>
<dbReference type="GO" id="GO:0005634">
    <property type="term" value="C:nucleus"/>
    <property type="evidence" value="ECO:0007669"/>
    <property type="project" value="TreeGrafter"/>
</dbReference>
<sequence>MSQEQIHDFMAITSASSTNLARQFLEMADNNLDTAISLFFENGGNNAAPSMQDREDEDSELAQKLQNEAYQEPEVRPPDEARHETLAGDVTTHVFPGRFGGVGGAFQPLNRVSDMFDTSVPAGVFNQRFEDAGEDDYGKFESDSDDDDDDDDDEDDDDEYEYVEESTVDIGDDGNLRESTKLVRRPKYETKAQKLANLFKPPFKMMSKLNLEGAKLKARRKNKWIMINIQDTGIFQCQVLNRDLWSSKEVRKLIKKNFIFLQYQYESRNAEPYLNFYPLVNKKDDLPHIAILDPITGERVKQWNQEVPKPDYFISEILKFLTDYSLDPTGTNPTVKEPTPEIDPTTLSEEQQLEFAIKQSLGQSADKPISVDDEEEEDADGDVNMDNTKSETASEVEEAEEKHLDAFDTIKPIKHDEPANKPGITTRIQIRTGDGKRIVKRFNAMEDSVRTLYEVVKSEIEGYDTCRFTLSNHLREDLINKLDMSISDAGLKNSSLLLEKYED</sequence>
<feature type="compositionally biased region" description="Basic and acidic residues" evidence="1">
    <location>
        <begin position="130"/>
        <end position="142"/>
    </location>
</feature>
<dbReference type="HOGENOM" id="CLU_021255_2_1_1"/>
<dbReference type="GeneID" id="96904430"/>
<dbReference type="InterPro" id="IPR006577">
    <property type="entry name" value="UAS"/>
</dbReference>
<dbReference type="SMART" id="SM00594">
    <property type="entry name" value="UAS"/>
    <property type="match status" value="1"/>
</dbReference>
<dbReference type="eggNOG" id="KOG1364">
    <property type="taxonomic scope" value="Eukaryota"/>
</dbReference>
<dbReference type="Gene3D" id="1.10.8.10">
    <property type="entry name" value="DNA helicase RuvA subunit, C-terminal domain"/>
    <property type="match status" value="1"/>
</dbReference>
<reference evidence="3 4" key="1">
    <citation type="journal article" date="2011" name="Proc. Natl. Acad. Sci. U.S.A.">
        <title>Evolutionary erosion of yeast sex chromosomes by mating-type switching accidents.</title>
        <authorList>
            <person name="Gordon J.L."/>
            <person name="Armisen D."/>
            <person name="Proux-Wera E."/>
            <person name="Oheigeartaigh S.S."/>
            <person name="Byrne K.P."/>
            <person name="Wolfe K.H."/>
        </authorList>
    </citation>
    <scope>NUCLEOTIDE SEQUENCE [LARGE SCALE GENOMIC DNA]</scope>
    <source>
        <strain evidence="4">ATCC 76901 / BCRC 22586 / CBS 4309 / NBRC 1992 / NRRL Y-12630</strain>
    </source>
</reference>
<evidence type="ECO:0000259" key="2">
    <source>
        <dbReference type="PROSITE" id="PS50033"/>
    </source>
</evidence>
<dbReference type="CDD" id="cd14346">
    <property type="entry name" value="UBA_Ubx5_like"/>
    <property type="match status" value="1"/>
</dbReference>
<dbReference type="FunCoup" id="G0VH11">
    <property type="interactions" value="1056"/>
</dbReference>
<dbReference type="SUPFAM" id="SSF52833">
    <property type="entry name" value="Thioredoxin-like"/>
    <property type="match status" value="1"/>
</dbReference>
<dbReference type="SUPFAM" id="SSF54236">
    <property type="entry name" value="Ubiquitin-like"/>
    <property type="match status" value="1"/>
</dbReference>
<dbReference type="CDD" id="cd02958">
    <property type="entry name" value="UAS"/>
    <property type="match status" value="1"/>
</dbReference>
<reference key="2">
    <citation type="submission" date="2011-08" db="EMBL/GenBank/DDBJ databases">
        <title>Genome sequence of Naumovozyma castellii.</title>
        <authorList>
            <person name="Gordon J.L."/>
            <person name="Armisen D."/>
            <person name="Proux-Wera E."/>
            <person name="OhEigeartaigh S.S."/>
            <person name="Byrne K.P."/>
            <person name="Wolfe K.H."/>
        </authorList>
    </citation>
    <scope>NUCLEOTIDE SEQUENCE</scope>
    <source>
        <strain>Type strain:CBS 4309</strain>
    </source>
</reference>
<accession>G0VH11</accession>
<feature type="region of interest" description="Disordered" evidence="1">
    <location>
        <begin position="363"/>
        <end position="395"/>
    </location>
</feature>
<dbReference type="GO" id="GO:0043161">
    <property type="term" value="P:proteasome-mediated ubiquitin-dependent protein catabolic process"/>
    <property type="evidence" value="ECO:0007669"/>
    <property type="project" value="EnsemblFungi"/>
</dbReference>
<dbReference type="CDD" id="cd01767">
    <property type="entry name" value="UBX"/>
    <property type="match status" value="1"/>
</dbReference>
<evidence type="ECO:0000313" key="3">
    <source>
        <dbReference type="EMBL" id="CCC70783.1"/>
    </source>
</evidence>
<dbReference type="GO" id="GO:0051117">
    <property type="term" value="F:ATPase binding"/>
    <property type="evidence" value="ECO:0007669"/>
    <property type="project" value="EnsemblFungi"/>
</dbReference>
<gene>
    <name evidence="3" type="primary">NCAS0F02990</name>
    <name evidence="3" type="ordered locus">NCAS_0F02990</name>
</gene>
<dbReference type="KEGG" id="ncs:NCAS_0F02990"/>
<dbReference type="PANTHER" id="PTHR23322:SF6">
    <property type="entry name" value="UBX DOMAIN-CONTAINING PROTEIN 7"/>
    <property type="match status" value="1"/>
</dbReference>
<feature type="domain" description="UBX" evidence="2">
    <location>
        <begin position="421"/>
        <end position="499"/>
    </location>
</feature>
<dbReference type="OMA" id="PAIFDCQ"/>
<dbReference type="OrthoDB" id="270602at2759"/>
<evidence type="ECO:0000256" key="1">
    <source>
        <dbReference type="SAM" id="MobiDB-lite"/>
    </source>
</evidence>
<name>G0VH11_NAUCA</name>
<feature type="compositionally biased region" description="Acidic residues" evidence="1">
    <location>
        <begin position="143"/>
        <end position="161"/>
    </location>
</feature>
<feature type="region of interest" description="Disordered" evidence="1">
    <location>
        <begin position="130"/>
        <end position="161"/>
    </location>
</feature>
<dbReference type="Pfam" id="PF14555">
    <property type="entry name" value="UBA_4"/>
    <property type="match status" value="1"/>
</dbReference>
<dbReference type="PANTHER" id="PTHR23322">
    <property type="entry name" value="FAS-ASSOCIATED PROTEIN"/>
    <property type="match status" value="1"/>
</dbReference>
<dbReference type="InterPro" id="IPR009060">
    <property type="entry name" value="UBA-like_sf"/>
</dbReference>
<dbReference type="Pfam" id="PF13899">
    <property type="entry name" value="Thioredoxin_7"/>
    <property type="match status" value="1"/>
</dbReference>
<dbReference type="SUPFAM" id="SSF46934">
    <property type="entry name" value="UBA-like"/>
    <property type="match status" value="1"/>
</dbReference>
<protein>
    <recommendedName>
        <fullName evidence="2">UBX domain-containing protein</fullName>
    </recommendedName>
</protein>